<comment type="caution">
    <text evidence="9">The sequence shown here is derived from an EMBL/GenBank/DDBJ whole genome shotgun (WGS) entry which is preliminary data.</text>
</comment>
<evidence type="ECO:0000256" key="2">
    <source>
        <dbReference type="ARBA" id="ARBA00005046"/>
    </source>
</evidence>
<comment type="similarity">
    <text evidence="3 7">Belongs to the MoeA family.</text>
</comment>
<dbReference type="NCBIfam" id="TIGR00177">
    <property type="entry name" value="molyb_syn"/>
    <property type="match status" value="1"/>
</dbReference>
<feature type="domain" description="MoaB/Mog" evidence="8">
    <location>
        <begin position="177"/>
        <end position="313"/>
    </location>
</feature>
<dbReference type="RefSeq" id="WP_124235508.1">
    <property type="nucleotide sequence ID" value="NZ_JBHUFI010000006.1"/>
</dbReference>
<dbReference type="SMART" id="SM00852">
    <property type="entry name" value="MoCF_biosynth"/>
    <property type="match status" value="1"/>
</dbReference>
<dbReference type="SUPFAM" id="SSF63882">
    <property type="entry name" value="MoeA N-terminal region -like"/>
    <property type="match status" value="1"/>
</dbReference>
<dbReference type="CDD" id="cd00887">
    <property type="entry name" value="MoeA"/>
    <property type="match status" value="1"/>
</dbReference>
<protein>
    <recommendedName>
        <fullName evidence="7">Molybdopterin molybdenumtransferase</fullName>
        <ecNumber evidence="7">2.10.1.1</ecNumber>
    </recommendedName>
</protein>
<dbReference type="GO" id="GO:0005829">
    <property type="term" value="C:cytosol"/>
    <property type="evidence" value="ECO:0007669"/>
    <property type="project" value="TreeGrafter"/>
</dbReference>
<keyword evidence="7" id="KW-0460">Magnesium</keyword>
<dbReference type="InterPro" id="IPR036425">
    <property type="entry name" value="MoaB/Mog-like_dom_sf"/>
</dbReference>
<reference evidence="9 10" key="1">
    <citation type="submission" date="2018-11" db="EMBL/GenBank/DDBJ databases">
        <authorList>
            <person name="Li F."/>
        </authorList>
    </citation>
    <scope>NUCLEOTIDE SEQUENCE [LARGE SCALE GENOMIC DNA]</scope>
    <source>
        <strain evidence="9 10">YS17T</strain>
    </source>
</reference>
<evidence type="ECO:0000256" key="6">
    <source>
        <dbReference type="ARBA" id="ARBA00047317"/>
    </source>
</evidence>
<comment type="pathway">
    <text evidence="2 7">Cofactor biosynthesis; molybdopterin biosynthesis.</text>
</comment>
<evidence type="ECO:0000256" key="3">
    <source>
        <dbReference type="ARBA" id="ARBA00010763"/>
    </source>
</evidence>
<accession>A0A3N6X7N0</accession>
<dbReference type="Pfam" id="PF00994">
    <property type="entry name" value="MoCF_biosynth"/>
    <property type="match status" value="1"/>
</dbReference>
<keyword evidence="4 7" id="KW-0500">Molybdenum</keyword>
<dbReference type="GO" id="GO:0061599">
    <property type="term" value="F:molybdopterin molybdotransferase activity"/>
    <property type="evidence" value="ECO:0007669"/>
    <property type="project" value="UniProtKB-UniRule"/>
</dbReference>
<dbReference type="AlphaFoldDB" id="A0A3N6X7N0"/>
<name>A0A3N6X7N0_9ACTN</name>
<sequence length="397" mass="41491">MTLRTVAEHREHVLAMLPDRRRTRRVPLDQAHGRVLAAPATAQEAVPRFDNAAMDGYAVRHVDLREGATLAVVGHVGAGAASSVRVGAGEAVRIMTGARLPEGADTVVPFELTDDGRERVRIDAVLEAGRHIRRTAEDVEVGDLVVESGVVVDALTLAALAATGVADVLVVERPRLAVISTGSELRAPGEALGAGQIPESNSLMIAALVEEAGADVVLRTSVPDESEAVQEALRRAHAAEVDLVVLSGGVSAGDYDVVRQALADHLEFVGVAMSPGRPQALGLVGDVPVVGVPGNPVAAAVSVEVFVRPAVLALAGHREITRPALSAMASQGWSSKDDREQYTAVRLEVSENGSWVHPLAHGSHRAGSLAAVEGWAVVPRGTSAVRRGDRVDVLVVR</sequence>
<dbReference type="InterPro" id="IPR036688">
    <property type="entry name" value="MoeA_C_domain_IV_sf"/>
</dbReference>
<dbReference type="InterPro" id="IPR001453">
    <property type="entry name" value="MoaB/Mog_dom"/>
</dbReference>
<comment type="function">
    <text evidence="1 7">Catalyzes the insertion of molybdate into adenylated molybdopterin with the concomitant release of AMP.</text>
</comment>
<dbReference type="PANTHER" id="PTHR10192:SF5">
    <property type="entry name" value="GEPHYRIN"/>
    <property type="match status" value="1"/>
</dbReference>
<dbReference type="Gene3D" id="2.40.340.10">
    <property type="entry name" value="MoeA, C-terminal, domain IV"/>
    <property type="match status" value="1"/>
</dbReference>
<evidence type="ECO:0000256" key="4">
    <source>
        <dbReference type="ARBA" id="ARBA00022505"/>
    </source>
</evidence>
<dbReference type="InterPro" id="IPR005110">
    <property type="entry name" value="MoeA_linker/N"/>
</dbReference>
<dbReference type="InterPro" id="IPR036135">
    <property type="entry name" value="MoeA_linker/N_sf"/>
</dbReference>
<keyword evidence="10" id="KW-1185">Reference proteome</keyword>
<dbReference type="NCBIfam" id="NF045515">
    <property type="entry name" value="Glp_gephyrin"/>
    <property type="match status" value="1"/>
</dbReference>
<dbReference type="Proteomes" id="UP000275225">
    <property type="component" value="Unassembled WGS sequence"/>
</dbReference>
<dbReference type="OrthoDB" id="9804758at2"/>
<dbReference type="SUPFAM" id="SSF63867">
    <property type="entry name" value="MoeA C-terminal domain-like"/>
    <property type="match status" value="1"/>
</dbReference>
<dbReference type="EC" id="2.10.1.1" evidence="7"/>
<evidence type="ECO:0000256" key="5">
    <source>
        <dbReference type="ARBA" id="ARBA00023150"/>
    </source>
</evidence>
<keyword evidence="7 9" id="KW-0808">Transferase</keyword>
<dbReference type="InterPro" id="IPR038987">
    <property type="entry name" value="MoeA-like"/>
</dbReference>
<dbReference type="UniPathway" id="UPA00344"/>
<dbReference type="PANTHER" id="PTHR10192">
    <property type="entry name" value="MOLYBDOPTERIN BIOSYNTHESIS PROTEIN"/>
    <property type="match status" value="1"/>
</dbReference>
<evidence type="ECO:0000256" key="7">
    <source>
        <dbReference type="RuleBase" id="RU365090"/>
    </source>
</evidence>
<evidence type="ECO:0000313" key="9">
    <source>
        <dbReference type="EMBL" id="RQN09653.1"/>
    </source>
</evidence>
<dbReference type="InterPro" id="IPR005111">
    <property type="entry name" value="MoeA_C_domain_IV"/>
</dbReference>
<dbReference type="SUPFAM" id="SSF53218">
    <property type="entry name" value="Molybdenum cofactor biosynthesis proteins"/>
    <property type="match status" value="1"/>
</dbReference>
<evidence type="ECO:0000259" key="8">
    <source>
        <dbReference type="SMART" id="SM00852"/>
    </source>
</evidence>
<organism evidence="9 10">
    <name type="scientific">Aeromicrobium camelliae</name>
    <dbReference type="NCBI Taxonomy" id="1538144"/>
    <lineage>
        <taxon>Bacteria</taxon>
        <taxon>Bacillati</taxon>
        <taxon>Actinomycetota</taxon>
        <taxon>Actinomycetes</taxon>
        <taxon>Propionibacteriales</taxon>
        <taxon>Nocardioidaceae</taxon>
        <taxon>Aeromicrobium</taxon>
    </lineage>
</organism>
<comment type="catalytic activity">
    <reaction evidence="6">
        <text>adenylyl-molybdopterin + molybdate = Mo-molybdopterin + AMP + H(+)</text>
        <dbReference type="Rhea" id="RHEA:35047"/>
        <dbReference type="ChEBI" id="CHEBI:15378"/>
        <dbReference type="ChEBI" id="CHEBI:36264"/>
        <dbReference type="ChEBI" id="CHEBI:62727"/>
        <dbReference type="ChEBI" id="CHEBI:71302"/>
        <dbReference type="ChEBI" id="CHEBI:456215"/>
        <dbReference type="EC" id="2.10.1.1"/>
    </reaction>
</comment>
<dbReference type="Gene3D" id="2.170.190.11">
    <property type="entry name" value="Molybdopterin biosynthesis moea protein, domain 3"/>
    <property type="match status" value="1"/>
</dbReference>
<evidence type="ECO:0000256" key="1">
    <source>
        <dbReference type="ARBA" id="ARBA00002901"/>
    </source>
</evidence>
<dbReference type="EMBL" id="RQJX01000002">
    <property type="protein sequence ID" value="RQN09653.1"/>
    <property type="molecule type" value="Genomic_DNA"/>
</dbReference>
<keyword evidence="7" id="KW-0479">Metal-binding</keyword>
<dbReference type="Gene3D" id="3.90.105.10">
    <property type="entry name" value="Molybdopterin biosynthesis moea protein, domain 2"/>
    <property type="match status" value="1"/>
</dbReference>
<keyword evidence="5 7" id="KW-0501">Molybdenum cofactor biosynthesis</keyword>
<comment type="cofactor">
    <cofactor evidence="7">
        <name>Mg(2+)</name>
        <dbReference type="ChEBI" id="CHEBI:18420"/>
    </cofactor>
</comment>
<dbReference type="Gene3D" id="3.40.980.10">
    <property type="entry name" value="MoaB/Mog-like domain"/>
    <property type="match status" value="1"/>
</dbReference>
<dbReference type="GO" id="GO:0046872">
    <property type="term" value="F:metal ion binding"/>
    <property type="evidence" value="ECO:0007669"/>
    <property type="project" value="UniProtKB-UniRule"/>
</dbReference>
<proteinExistence type="inferred from homology"/>
<dbReference type="GO" id="GO:0006777">
    <property type="term" value="P:Mo-molybdopterin cofactor biosynthetic process"/>
    <property type="evidence" value="ECO:0007669"/>
    <property type="project" value="UniProtKB-UniRule"/>
</dbReference>
<dbReference type="Pfam" id="PF03454">
    <property type="entry name" value="MoeA_C"/>
    <property type="match status" value="1"/>
</dbReference>
<gene>
    <name evidence="9" type="ORF">EHW97_02055</name>
</gene>
<dbReference type="Pfam" id="PF03453">
    <property type="entry name" value="MoeA_N"/>
    <property type="match status" value="1"/>
</dbReference>
<evidence type="ECO:0000313" key="10">
    <source>
        <dbReference type="Proteomes" id="UP000275225"/>
    </source>
</evidence>